<dbReference type="GeneID" id="63700745"/>
<dbReference type="RefSeq" id="XP_040633879.1">
    <property type="nucleotide sequence ID" value="XM_040785621.1"/>
</dbReference>
<dbReference type="HOGENOM" id="CLU_2346281_0_0_1"/>
<dbReference type="AlphaFoldDB" id="A0A017S0N8"/>
<dbReference type="EMBL" id="KK088467">
    <property type="protein sequence ID" value="EYE90189.1"/>
    <property type="molecule type" value="Genomic_DNA"/>
</dbReference>
<evidence type="ECO:0000313" key="1">
    <source>
        <dbReference type="EMBL" id="EYE90189.1"/>
    </source>
</evidence>
<reference evidence="2" key="1">
    <citation type="journal article" date="2014" name="Nat. Commun.">
        <title>Genomic adaptations of the halophilic Dead Sea filamentous fungus Eurotium rubrum.</title>
        <authorList>
            <person name="Kis-Papo T."/>
            <person name="Weig A.R."/>
            <person name="Riley R."/>
            <person name="Persoh D."/>
            <person name="Salamov A."/>
            <person name="Sun H."/>
            <person name="Lipzen A."/>
            <person name="Wasser S.P."/>
            <person name="Rambold G."/>
            <person name="Grigoriev I.V."/>
            <person name="Nevo E."/>
        </authorList>
    </citation>
    <scope>NUCLEOTIDE SEQUENCE [LARGE SCALE GENOMIC DNA]</scope>
    <source>
        <strain evidence="2">CBS 135680</strain>
    </source>
</reference>
<organism evidence="1 2">
    <name type="scientific">Aspergillus ruber (strain CBS 135680)</name>
    <dbReference type="NCBI Taxonomy" id="1388766"/>
    <lineage>
        <taxon>Eukaryota</taxon>
        <taxon>Fungi</taxon>
        <taxon>Dikarya</taxon>
        <taxon>Ascomycota</taxon>
        <taxon>Pezizomycotina</taxon>
        <taxon>Eurotiomycetes</taxon>
        <taxon>Eurotiomycetidae</taxon>
        <taxon>Eurotiales</taxon>
        <taxon>Aspergillaceae</taxon>
        <taxon>Aspergillus</taxon>
        <taxon>Aspergillus subgen. Aspergillus</taxon>
    </lineage>
</organism>
<proteinExistence type="predicted"/>
<dbReference type="Proteomes" id="UP000019804">
    <property type="component" value="Unassembled WGS sequence"/>
</dbReference>
<name>A0A017S0N8_ASPRC</name>
<dbReference type="OrthoDB" id="10446009at2759"/>
<protein>
    <submittedName>
        <fullName evidence="1">Uncharacterized protein</fullName>
    </submittedName>
</protein>
<sequence length="108" mass="11975">MELHNHELVFGDTKDISAFVSSTIILDLLERSDIVSHRRVFVGIIHCSLDSSDGVGWRPIEFGVTKYKSSSSALCIQDHVMPSAPIRVASSTLQHSSAGRDKQRTKYC</sequence>
<keyword evidence="2" id="KW-1185">Reference proteome</keyword>
<accession>A0A017S0N8</accession>
<evidence type="ECO:0000313" key="2">
    <source>
        <dbReference type="Proteomes" id="UP000019804"/>
    </source>
</evidence>
<gene>
    <name evidence="1" type="ORF">EURHEDRAFT_489591</name>
</gene>